<dbReference type="CDD" id="cd06225">
    <property type="entry name" value="HAMP"/>
    <property type="match status" value="1"/>
</dbReference>
<evidence type="ECO:0000313" key="12">
    <source>
        <dbReference type="EMBL" id="SFR86209.1"/>
    </source>
</evidence>
<dbReference type="FunFam" id="3.30.565.10:FF:000006">
    <property type="entry name" value="Sensor histidine kinase WalK"/>
    <property type="match status" value="1"/>
</dbReference>
<evidence type="ECO:0000256" key="6">
    <source>
        <dbReference type="ARBA" id="ARBA00022777"/>
    </source>
</evidence>
<dbReference type="SUPFAM" id="SSF55874">
    <property type="entry name" value="ATPase domain of HSP90 chaperone/DNA topoisomerase II/histidine kinase"/>
    <property type="match status" value="1"/>
</dbReference>
<dbReference type="InterPro" id="IPR003661">
    <property type="entry name" value="HisK_dim/P_dom"/>
</dbReference>
<accession>A0A1I6K4Q7</accession>
<dbReference type="AlphaFoldDB" id="A0A1I6K4Q7"/>
<dbReference type="InterPro" id="IPR004358">
    <property type="entry name" value="Sig_transdc_His_kin-like_C"/>
</dbReference>
<dbReference type="InterPro" id="IPR003660">
    <property type="entry name" value="HAMP_dom"/>
</dbReference>
<dbReference type="Gene3D" id="6.10.340.10">
    <property type="match status" value="1"/>
</dbReference>
<evidence type="ECO:0000256" key="3">
    <source>
        <dbReference type="ARBA" id="ARBA00012438"/>
    </source>
</evidence>
<evidence type="ECO:0000256" key="4">
    <source>
        <dbReference type="ARBA" id="ARBA00022553"/>
    </source>
</evidence>
<keyword evidence="9" id="KW-1133">Transmembrane helix</keyword>
<dbReference type="GO" id="GO:0004721">
    <property type="term" value="F:phosphoprotein phosphatase activity"/>
    <property type="evidence" value="ECO:0007669"/>
    <property type="project" value="TreeGrafter"/>
</dbReference>
<keyword evidence="7" id="KW-0902">Two-component regulatory system</keyword>
<dbReference type="InterPro" id="IPR036097">
    <property type="entry name" value="HisK_dim/P_sf"/>
</dbReference>
<dbReference type="SMART" id="SM00387">
    <property type="entry name" value="HATPase_c"/>
    <property type="match status" value="1"/>
</dbReference>
<dbReference type="SUPFAM" id="SSF47384">
    <property type="entry name" value="Homodimeric domain of signal transducing histidine kinase"/>
    <property type="match status" value="1"/>
</dbReference>
<dbReference type="Gene3D" id="1.10.287.130">
    <property type="match status" value="1"/>
</dbReference>
<dbReference type="GO" id="GO:0000155">
    <property type="term" value="F:phosphorelay sensor kinase activity"/>
    <property type="evidence" value="ECO:0007669"/>
    <property type="project" value="InterPro"/>
</dbReference>
<evidence type="ECO:0000256" key="9">
    <source>
        <dbReference type="SAM" id="Phobius"/>
    </source>
</evidence>
<comment type="catalytic activity">
    <reaction evidence="1">
        <text>ATP + protein L-histidine = ADP + protein N-phospho-L-histidine.</text>
        <dbReference type="EC" id="2.7.13.3"/>
    </reaction>
</comment>
<dbReference type="Pfam" id="PF02518">
    <property type="entry name" value="HATPase_c"/>
    <property type="match status" value="1"/>
</dbReference>
<dbReference type="Proteomes" id="UP000199659">
    <property type="component" value="Unassembled WGS sequence"/>
</dbReference>
<keyword evidence="13" id="KW-1185">Reference proteome</keyword>
<feature type="domain" description="HAMP" evidence="11">
    <location>
        <begin position="204"/>
        <end position="256"/>
    </location>
</feature>
<dbReference type="GO" id="GO:0016036">
    <property type="term" value="P:cellular response to phosphate starvation"/>
    <property type="evidence" value="ECO:0007669"/>
    <property type="project" value="TreeGrafter"/>
</dbReference>
<evidence type="ECO:0000256" key="7">
    <source>
        <dbReference type="ARBA" id="ARBA00023012"/>
    </source>
</evidence>
<keyword evidence="8 9" id="KW-0472">Membrane</keyword>
<dbReference type="InterPro" id="IPR036890">
    <property type="entry name" value="HATPase_C_sf"/>
</dbReference>
<dbReference type="EMBL" id="FOYZ01000008">
    <property type="protein sequence ID" value="SFR86209.1"/>
    <property type="molecule type" value="Genomic_DNA"/>
</dbReference>
<dbReference type="CDD" id="cd00075">
    <property type="entry name" value="HATPase"/>
    <property type="match status" value="1"/>
</dbReference>
<comment type="subcellular location">
    <subcellularLocation>
        <location evidence="2">Membrane</location>
    </subcellularLocation>
</comment>
<keyword evidence="9" id="KW-0812">Transmembrane</keyword>
<dbReference type="STRING" id="37658.SAMN05661086_02191"/>
<dbReference type="EC" id="2.7.13.3" evidence="3"/>
<dbReference type="FunFam" id="1.10.287.130:FF:000001">
    <property type="entry name" value="Two-component sensor histidine kinase"/>
    <property type="match status" value="1"/>
</dbReference>
<evidence type="ECO:0000259" key="10">
    <source>
        <dbReference type="PROSITE" id="PS50109"/>
    </source>
</evidence>
<dbReference type="PROSITE" id="PS50885">
    <property type="entry name" value="HAMP"/>
    <property type="match status" value="1"/>
</dbReference>
<sequence>MSTIFKKLKQRFVILQSMRLQLLVVCIFLGTLPMLVFSRLIISSYETQAMKQRVTELSQHGNMIANLLVSSNYIINAEQSDFTSVISEIEQVAEIYNGRILIVDSNLHVMKDTFGVEETKTLISEEAIKGLRGTESQYIDNKNHYIELTIPVMNSTTKEKLGAIIMSFSIKNIHEIYVNMNQKATTFLVVLGIVVIMFAAFYSAFLVKPLKQVTASIDRWTNGYMEEKVSIKGFLEMENISASFNHMLNRLQKLEDSRQEFVSNVSHELKTPITSIKVLADSLLSQEDVPGELYKEFLVDITEEIERENKIINDLLSLVKMDKKSGEMNISSVNINGLVEQILKRLQPIADKRNIELVFETFRPVIAEVDEVKISLAINNLIENAIKYNYEDGWVHVTLNADHKFFYLKVADSGVGIPEDAQDSIFERFYRVDKARSRETGGTGLGLSITRNAVLMHRGAIKVYSKEQEGTTFTVRIPLTYIA</sequence>
<evidence type="ECO:0000256" key="2">
    <source>
        <dbReference type="ARBA" id="ARBA00004370"/>
    </source>
</evidence>
<dbReference type="GO" id="GO:0005886">
    <property type="term" value="C:plasma membrane"/>
    <property type="evidence" value="ECO:0007669"/>
    <property type="project" value="TreeGrafter"/>
</dbReference>
<dbReference type="Pfam" id="PF00512">
    <property type="entry name" value="HisKA"/>
    <property type="match status" value="1"/>
</dbReference>
<evidence type="ECO:0000259" key="11">
    <source>
        <dbReference type="PROSITE" id="PS50885"/>
    </source>
</evidence>
<feature type="transmembrane region" description="Helical" evidence="9">
    <location>
        <begin position="187"/>
        <end position="207"/>
    </location>
</feature>
<gene>
    <name evidence="12" type="ORF">SAMN05661086_02191</name>
</gene>
<dbReference type="InterPro" id="IPR003594">
    <property type="entry name" value="HATPase_dom"/>
</dbReference>
<keyword evidence="6 12" id="KW-0418">Kinase</keyword>
<dbReference type="PANTHER" id="PTHR45453:SF1">
    <property type="entry name" value="PHOSPHATE REGULON SENSOR PROTEIN PHOR"/>
    <property type="match status" value="1"/>
</dbReference>
<dbReference type="Gene3D" id="3.30.565.10">
    <property type="entry name" value="Histidine kinase-like ATPase, C-terminal domain"/>
    <property type="match status" value="1"/>
</dbReference>
<dbReference type="PANTHER" id="PTHR45453">
    <property type="entry name" value="PHOSPHATE REGULON SENSOR PROTEIN PHOR"/>
    <property type="match status" value="1"/>
</dbReference>
<feature type="domain" description="Histidine kinase" evidence="10">
    <location>
        <begin position="264"/>
        <end position="481"/>
    </location>
</feature>
<dbReference type="InterPro" id="IPR005467">
    <property type="entry name" value="His_kinase_dom"/>
</dbReference>
<keyword evidence="4" id="KW-0597">Phosphoprotein</keyword>
<dbReference type="CDD" id="cd00082">
    <property type="entry name" value="HisKA"/>
    <property type="match status" value="1"/>
</dbReference>
<evidence type="ECO:0000256" key="5">
    <source>
        <dbReference type="ARBA" id="ARBA00022679"/>
    </source>
</evidence>
<keyword evidence="5" id="KW-0808">Transferase</keyword>
<dbReference type="PRINTS" id="PR00344">
    <property type="entry name" value="BCTRLSENSOR"/>
</dbReference>
<dbReference type="InterPro" id="IPR050351">
    <property type="entry name" value="BphY/WalK/GraS-like"/>
</dbReference>
<evidence type="ECO:0000256" key="1">
    <source>
        <dbReference type="ARBA" id="ARBA00000085"/>
    </source>
</evidence>
<proteinExistence type="predicted"/>
<reference evidence="12 13" key="1">
    <citation type="submission" date="2016-10" db="EMBL/GenBank/DDBJ databases">
        <authorList>
            <person name="de Groot N.N."/>
        </authorList>
    </citation>
    <scope>NUCLEOTIDE SEQUENCE [LARGE SCALE GENOMIC DNA]</scope>
    <source>
        <strain evidence="12 13">743A</strain>
    </source>
</reference>
<name>A0A1I6K4Q7_9FIRM</name>
<protein>
    <recommendedName>
        <fullName evidence="3">histidine kinase</fullName>
        <ecNumber evidence="3">2.7.13.3</ecNumber>
    </recommendedName>
</protein>
<dbReference type="SMART" id="SM00388">
    <property type="entry name" value="HisKA"/>
    <property type="match status" value="1"/>
</dbReference>
<dbReference type="PROSITE" id="PS50109">
    <property type="entry name" value="HIS_KIN"/>
    <property type="match status" value="1"/>
</dbReference>
<organism evidence="12 13">
    <name type="scientific">Anaeromicropila populeti</name>
    <dbReference type="NCBI Taxonomy" id="37658"/>
    <lineage>
        <taxon>Bacteria</taxon>
        <taxon>Bacillati</taxon>
        <taxon>Bacillota</taxon>
        <taxon>Clostridia</taxon>
        <taxon>Lachnospirales</taxon>
        <taxon>Lachnospiraceae</taxon>
        <taxon>Anaeromicropila</taxon>
    </lineage>
</organism>
<evidence type="ECO:0000256" key="8">
    <source>
        <dbReference type="ARBA" id="ARBA00023136"/>
    </source>
</evidence>
<evidence type="ECO:0000313" key="13">
    <source>
        <dbReference type="Proteomes" id="UP000199659"/>
    </source>
</evidence>
<feature type="transmembrane region" description="Helical" evidence="9">
    <location>
        <begin position="20"/>
        <end position="42"/>
    </location>
</feature>